<dbReference type="RefSeq" id="WP_344547242.1">
    <property type="nucleotide sequence ID" value="NZ_BAAATD010000013.1"/>
</dbReference>
<name>A0ABP6CVC8_9ACTN</name>
<dbReference type="Proteomes" id="UP001501509">
    <property type="component" value="Unassembled WGS sequence"/>
</dbReference>
<evidence type="ECO:0000313" key="2">
    <source>
        <dbReference type="Proteomes" id="UP001501509"/>
    </source>
</evidence>
<organism evidence="1 2">
    <name type="scientific">Actinomadura fulvescens</name>
    <dbReference type="NCBI Taxonomy" id="46160"/>
    <lineage>
        <taxon>Bacteria</taxon>
        <taxon>Bacillati</taxon>
        <taxon>Actinomycetota</taxon>
        <taxon>Actinomycetes</taxon>
        <taxon>Streptosporangiales</taxon>
        <taxon>Thermomonosporaceae</taxon>
        <taxon>Actinomadura</taxon>
    </lineage>
</organism>
<proteinExistence type="predicted"/>
<keyword evidence="2" id="KW-1185">Reference proteome</keyword>
<protein>
    <submittedName>
        <fullName evidence="1">Uncharacterized protein</fullName>
    </submittedName>
</protein>
<dbReference type="EMBL" id="BAAATD010000013">
    <property type="protein sequence ID" value="GAA2626946.1"/>
    <property type="molecule type" value="Genomic_DNA"/>
</dbReference>
<sequence>MPSAPNAAAPPRREAARFTADELADPLAFLEGLPFLSEDFRARRLLAGVAAVRHREAQQAGKAGVTPEAWLSPSAIYMLRDSPSMPAEPLTPTRRAVIDAQLAEAGQLMPEWAYLLSLPVRYARLYPDRGAISASSRAWQQHVLLADAAFASDAELAEQLHHELAHQWFYLLQELWPLEEEGAPGITLPSGTSGRSPAEVLGAVHVAAVLIRRYDTVGGASLDRLESLAAYGTACLDRVDHLTPVGEQIAKHLARSLY</sequence>
<reference evidence="2" key="1">
    <citation type="journal article" date="2019" name="Int. J. Syst. Evol. Microbiol.">
        <title>The Global Catalogue of Microorganisms (GCM) 10K type strain sequencing project: providing services to taxonomists for standard genome sequencing and annotation.</title>
        <authorList>
            <consortium name="The Broad Institute Genomics Platform"/>
            <consortium name="The Broad Institute Genome Sequencing Center for Infectious Disease"/>
            <person name="Wu L."/>
            <person name="Ma J."/>
        </authorList>
    </citation>
    <scope>NUCLEOTIDE SEQUENCE [LARGE SCALE GENOMIC DNA]</scope>
    <source>
        <strain evidence="2">JCM 6833</strain>
    </source>
</reference>
<comment type="caution">
    <text evidence="1">The sequence shown here is derived from an EMBL/GenBank/DDBJ whole genome shotgun (WGS) entry which is preliminary data.</text>
</comment>
<evidence type="ECO:0000313" key="1">
    <source>
        <dbReference type="EMBL" id="GAA2626946.1"/>
    </source>
</evidence>
<gene>
    <name evidence="1" type="ORF">GCM10010411_74980</name>
</gene>
<accession>A0ABP6CVC8</accession>